<dbReference type="GO" id="GO:0005794">
    <property type="term" value="C:Golgi apparatus"/>
    <property type="evidence" value="ECO:0007669"/>
    <property type="project" value="UniProtKB-SubCell"/>
</dbReference>
<dbReference type="InterPro" id="IPR007033">
    <property type="entry name" value="GORAB"/>
</dbReference>
<evidence type="ECO:0000256" key="3">
    <source>
        <dbReference type="ARBA" id="ARBA00005599"/>
    </source>
</evidence>
<evidence type="ECO:0000256" key="4">
    <source>
        <dbReference type="ARBA" id="ARBA00014130"/>
    </source>
</evidence>
<dbReference type="Proteomes" id="UP000324832">
    <property type="component" value="Unassembled WGS sequence"/>
</dbReference>
<feature type="coiled-coil region" evidence="8">
    <location>
        <begin position="134"/>
        <end position="186"/>
    </location>
</feature>
<evidence type="ECO:0000313" key="11">
    <source>
        <dbReference type="Proteomes" id="UP000324832"/>
    </source>
</evidence>
<organism evidence="10 11">
    <name type="scientific">Leptidea sinapis</name>
    <dbReference type="NCBI Taxonomy" id="189913"/>
    <lineage>
        <taxon>Eukaryota</taxon>
        <taxon>Metazoa</taxon>
        <taxon>Ecdysozoa</taxon>
        <taxon>Arthropoda</taxon>
        <taxon>Hexapoda</taxon>
        <taxon>Insecta</taxon>
        <taxon>Pterygota</taxon>
        <taxon>Neoptera</taxon>
        <taxon>Endopterygota</taxon>
        <taxon>Lepidoptera</taxon>
        <taxon>Glossata</taxon>
        <taxon>Ditrysia</taxon>
        <taxon>Papilionoidea</taxon>
        <taxon>Pieridae</taxon>
        <taxon>Dismorphiinae</taxon>
        <taxon>Leptidea</taxon>
    </lineage>
</organism>
<dbReference type="Pfam" id="PF04949">
    <property type="entry name" value="Transcrip_act"/>
    <property type="match status" value="1"/>
</dbReference>
<evidence type="ECO:0000256" key="8">
    <source>
        <dbReference type="SAM" id="Coils"/>
    </source>
</evidence>
<evidence type="ECO:0000256" key="6">
    <source>
        <dbReference type="ARBA" id="ARBA00023034"/>
    </source>
</evidence>
<evidence type="ECO:0000256" key="5">
    <source>
        <dbReference type="ARBA" id="ARBA00022490"/>
    </source>
</evidence>
<name>A0A5E4Q0G8_9NEOP</name>
<dbReference type="GO" id="GO:1905515">
    <property type="term" value="P:non-motile cilium assembly"/>
    <property type="evidence" value="ECO:0007669"/>
    <property type="project" value="TreeGrafter"/>
</dbReference>
<dbReference type="AlphaFoldDB" id="A0A5E4Q0G8"/>
<comment type="similarity">
    <text evidence="3">Belongs to the GORAB family.</text>
</comment>
<dbReference type="PANTHER" id="PTHR21470">
    <property type="entry name" value="RAB6-INTERACTING PROTEIN GORAB"/>
    <property type="match status" value="1"/>
</dbReference>
<evidence type="ECO:0000256" key="2">
    <source>
        <dbReference type="ARBA" id="ARBA00004555"/>
    </source>
</evidence>
<comment type="subcellular location">
    <subcellularLocation>
        <location evidence="1">Cytoplasm</location>
    </subcellularLocation>
    <subcellularLocation>
        <location evidence="2">Golgi apparatus</location>
    </subcellularLocation>
</comment>
<sequence>MNSVFAGFSEADLQRIKSEEVAVVNGADTYKQVLKLEKLDFKSKKKNQYQSLPPKQNSDVMHNSFEKCMLSTKPPMSKDIAESNSNLGLHLQNKSNDDGGSREEKDSSTNITPDVIKFMENYTEDKEGPHKVKLEELQIRQKLMEEQNKKRKEMLSKALADRTKQTEEEVQKLEKIKKELQFLDGQFSQDVAVLRKKIDQACVHYSEVEKQYLKVEKEFLQAKINLQKEREKKELLTEHLCALITHNETRKAQKLETLMLELANDRKKDSIELPSDGDETPVIIDGVDEKTGKMVEIGPNVS</sequence>
<protein>
    <recommendedName>
        <fullName evidence="4">RAB6-interacting golgin</fullName>
    </recommendedName>
</protein>
<keyword evidence="11" id="KW-1185">Reference proteome</keyword>
<keyword evidence="6" id="KW-0333">Golgi apparatus</keyword>
<evidence type="ECO:0000313" key="10">
    <source>
        <dbReference type="EMBL" id="VVC91039.1"/>
    </source>
</evidence>
<dbReference type="PANTHER" id="PTHR21470:SF2">
    <property type="entry name" value="RAB6-INTERACTING GOLGIN"/>
    <property type="match status" value="1"/>
</dbReference>
<evidence type="ECO:0000256" key="7">
    <source>
        <dbReference type="ARBA" id="ARBA00023054"/>
    </source>
</evidence>
<reference evidence="10 11" key="1">
    <citation type="submission" date="2017-07" db="EMBL/GenBank/DDBJ databases">
        <authorList>
            <person name="Talla V."/>
            <person name="Backstrom N."/>
        </authorList>
    </citation>
    <scope>NUCLEOTIDE SEQUENCE [LARGE SCALE GENOMIC DNA]</scope>
</reference>
<evidence type="ECO:0000256" key="9">
    <source>
        <dbReference type="SAM" id="MobiDB-lite"/>
    </source>
</evidence>
<proteinExistence type="inferred from homology"/>
<dbReference type="EMBL" id="FZQP02000948">
    <property type="protein sequence ID" value="VVC91039.1"/>
    <property type="molecule type" value="Genomic_DNA"/>
</dbReference>
<keyword evidence="5" id="KW-0963">Cytoplasm</keyword>
<evidence type="ECO:0000256" key="1">
    <source>
        <dbReference type="ARBA" id="ARBA00004496"/>
    </source>
</evidence>
<gene>
    <name evidence="10" type="ORF">LSINAPIS_LOCUS3817</name>
</gene>
<accession>A0A5E4Q0G8</accession>
<feature type="compositionally biased region" description="Basic and acidic residues" evidence="9">
    <location>
        <begin position="95"/>
        <end position="107"/>
    </location>
</feature>
<keyword evidence="7 8" id="KW-0175">Coiled coil</keyword>
<feature type="region of interest" description="Disordered" evidence="9">
    <location>
        <begin position="71"/>
        <end position="113"/>
    </location>
</feature>